<evidence type="ECO:0000313" key="2">
    <source>
        <dbReference type="Proteomes" id="UP001560573"/>
    </source>
</evidence>
<organism evidence="1 2">
    <name type="scientific">Danxiaibacter flavus</name>
    <dbReference type="NCBI Taxonomy" id="3049108"/>
    <lineage>
        <taxon>Bacteria</taxon>
        <taxon>Pseudomonadati</taxon>
        <taxon>Bacteroidota</taxon>
        <taxon>Chitinophagia</taxon>
        <taxon>Chitinophagales</taxon>
        <taxon>Chitinophagaceae</taxon>
        <taxon>Danxiaibacter</taxon>
    </lineage>
</organism>
<proteinExistence type="predicted"/>
<accession>A0ABV3ZD91</accession>
<protein>
    <recommendedName>
        <fullName evidence="3">Squalene cyclase C-terminal domain-containing protein</fullName>
    </recommendedName>
</protein>
<comment type="caution">
    <text evidence="1">The sequence shown here is derived from an EMBL/GenBank/DDBJ whole genome shotgun (WGS) entry which is preliminary data.</text>
</comment>
<name>A0ABV3ZD91_9BACT</name>
<evidence type="ECO:0008006" key="3">
    <source>
        <dbReference type="Google" id="ProtNLM"/>
    </source>
</evidence>
<gene>
    <name evidence="1" type="ORF">QTN47_10100</name>
</gene>
<dbReference type="Proteomes" id="UP001560573">
    <property type="component" value="Unassembled WGS sequence"/>
</dbReference>
<dbReference type="InterPro" id="IPR008930">
    <property type="entry name" value="Terpenoid_cyclase/PrenylTrfase"/>
</dbReference>
<dbReference type="Gene3D" id="1.50.10.20">
    <property type="match status" value="1"/>
</dbReference>
<keyword evidence="2" id="KW-1185">Reference proteome</keyword>
<dbReference type="SUPFAM" id="SSF48239">
    <property type="entry name" value="Terpenoid cyclases/Protein prenyltransferases"/>
    <property type="match status" value="1"/>
</dbReference>
<evidence type="ECO:0000313" key="1">
    <source>
        <dbReference type="EMBL" id="MEX6687847.1"/>
    </source>
</evidence>
<dbReference type="EMBL" id="JAULBC010000002">
    <property type="protein sequence ID" value="MEX6687847.1"/>
    <property type="molecule type" value="Genomic_DNA"/>
</dbReference>
<reference evidence="1 2" key="1">
    <citation type="submission" date="2023-07" db="EMBL/GenBank/DDBJ databases">
        <authorList>
            <person name="Lian W.-H."/>
        </authorList>
    </citation>
    <scope>NUCLEOTIDE SEQUENCE [LARGE SCALE GENOMIC DNA]</scope>
    <source>
        <strain evidence="1 2">SYSU DXS3180</strain>
    </source>
</reference>
<sequence>MQNINSSPDHFSLEANEIVDLKTVEAAIDKGLDFLTQHQYPNGEFCCYVAADEPMQGWCFPDSTVFATMVVASCLLPLSESAIAERMLSKATGYLYGQMHFGRLWPVFSNLHPWHKIVPYDADSLAYGTAFMEERGVSMPSPNNKKLLLANRSRNGLFYTWYIIRLGLQTHKGHWRVSIKELRRPITSLLFWHVNECTRGDIDLGINTNILYYLGDIPETAPIIDAIIKTINECNEHDCDKWYRNPFTIYYLVSRAYNRGVKKLQPVVAPIIERILKTASADGQLGKSILDTALGVISLINFGYTSEGLHKAVDFIIQNQKNHGDWSRWLFYYGGPKLLKGWGSEELTTGFCIESLARYKNEFWCNTN</sequence>
<dbReference type="RefSeq" id="WP_369329251.1">
    <property type="nucleotide sequence ID" value="NZ_JAULBC010000002.1"/>
</dbReference>